<evidence type="ECO:0000313" key="4">
    <source>
        <dbReference type="Proteomes" id="UP001488805"/>
    </source>
</evidence>
<protein>
    <submittedName>
        <fullName evidence="3">Uncharacterized protein</fullName>
    </submittedName>
</protein>
<dbReference type="AlphaFoldDB" id="A0AAW1E053"/>
<proteinExistence type="predicted"/>
<feature type="chain" id="PRO_5043340257" evidence="2">
    <location>
        <begin position="21"/>
        <end position="91"/>
    </location>
</feature>
<comment type="caution">
    <text evidence="3">The sequence shown here is derived from an EMBL/GenBank/DDBJ whole genome shotgun (WGS) entry which is preliminary data.</text>
</comment>
<feature type="signal peptide" evidence="2">
    <location>
        <begin position="1"/>
        <end position="20"/>
    </location>
</feature>
<dbReference type="Proteomes" id="UP001488805">
    <property type="component" value="Unassembled WGS sequence"/>
</dbReference>
<keyword evidence="4" id="KW-1185">Reference proteome</keyword>
<evidence type="ECO:0000256" key="1">
    <source>
        <dbReference type="SAM" id="MobiDB-lite"/>
    </source>
</evidence>
<name>A0AAW1E053_ZOAVI</name>
<organism evidence="3 4">
    <name type="scientific">Zoarces viviparus</name>
    <name type="common">Viviparous eelpout</name>
    <name type="synonym">Blennius viviparus</name>
    <dbReference type="NCBI Taxonomy" id="48416"/>
    <lineage>
        <taxon>Eukaryota</taxon>
        <taxon>Metazoa</taxon>
        <taxon>Chordata</taxon>
        <taxon>Craniata</taxon>
        <taxon>Vertebrata</taxon>
        <taxon>Euteleostomi</taxon>
        <taxon>Actinopterygii</taxon>
        <taxon>Neopterygii</taxon>
        <taxon>Teleostei</taxon>
        <taxon>Neoteleostei</taxon>
        <taxon>Acanthomorphata</taxon>
        <taxon>Eupercaria</taxon>
        <taxon>Perciformes</taxon>
        <taxon>Cottioidei</taxon>
        <taxon>Zoarcales</taxon>
        <taxon>Zoarcidae</taxon>
        <taxon>Zoarcinae</taxon>
        <taxon>Zoarces</taxon>
    </lineage>
</organism>
<evidence type="ECO:0000313" key="3">
    <source>
        <dbReference type="EMBL" id="KAK9516006.1"/>
    </source>
</evidence>
<accession>A0AAW1E053</accession>
<gene>
    <name evidence="3" type="ORF">VZT92_025336</name>
</gene>
<keyword evidence="2" id="KW-0732">Signal</keyword>
<sequence length="91" mass="10069">MNVLLSLSLWLSLMMSSCCGDAAGREEETTTSDYYDDYPSATPTPDYDYNSTFDYYYVTGLYPAEVHGQASGVGRVSPLLLLGLAVHQIWN</sequence>
<dbReference type="EMBL" id="JBCEZU010000585">
    <property type="protein sequence ID" value="KAK9516006.1"/>
    <property type="molecule type" value="Genomic_DNA"/>
</dbReference>
<feature type="region of interest" description="Disordered" evidence="1">
    <location>
        <begin position="24"/>
        <end position="46"/>
    </location>
</feature>
<reference evidence="3 4" key="1">
    <citation type="journal article" date="2024" name="Genome Biol. Evol.">
        <title>Chromosome-level genome assembly of the viviparous eelpout Zoarces viviparus.</title>
        <authorList>
            <person name="Fuhrmann N."/>
            <person name="Brasseur M.V."/>
            <person name="Bakowski C.E."/>
            <person name="Podsiadlowski L."/>
            <person name="Prost S."/>
            <person name="Krehenwinkel H."/>
            <person name="Mayer C."/>
        </authorList>
    </citation>
    <scope>NUCLEOTIDE SEQUENCE [LARGE SCALE GENOMIC DNA]</scope>
    <source>
        <strain evidence="3">NO-MEL_2022_Ind0_liver</strain>
    </source>
</reference>
<evidence type="ECO:0000256" key="2">
    <source>
        <dbReference type="SAM" id="SignalP"/>
    </source>
</evidence>